<dbReference type="Proteomes" id="UP001595685">
    <property type="component" value="Unassembled WGS sequence"/>
</dbReference>
<gene>
    <name evidence="3" type="ORF">ACFOLH_03930</name>
</gene>
<protein>
    <submittedName>
        <fullName evidence="3">DUF881 domain-containing protein</fullName>
    </submittedName>
</protein>
<evidence type="ECO:0000313" key="3">
    <source>
        <dbReference type="EMBL" id="MFC3687484.1"/>
    </source>
</evidence>
<dbReference type="EMBL" id="JBHRWW010000002">
    <property type="protein sequence ID" value="MFC3687484.1"/>
    <property type="molecule type" value="Genomic_DNA"/>
</dbReference>
<evidence type="ECO:0000256" key="1">
    <source>
        <dbReference type="ARBA" id="ARBA00009108"/>
    </source>
</evidence>
<keyword evidence="2" id="KW-0175">Coiled coil</keyword>
<accession>A0ABV7WDN0</accession>
<evidence type="ECO:0000313" key="4">
    <source>
        <dbReference type="Proteomes" id="UP001595685"/>
    </source>
</evidence>
<keyword evidence="4" id="KW-1185">Reference proteome</keyword>
<dbReference type="RefSeq" id="WP_340294265.1">
    <property type="nucleotide sequence ID" value="NZ_JBBEOI010000148.1"/>
</dbReference>
<reference evidence="4" key="1">
    <citation type="journal article" date="2019" name="Int. J. Syst. Evol. Microbiol.">
        <title>The Global Catalogue of Microorganisms (GCM) 10K type strain sequencing project: providing services to taxonomists for standard genome sequencing and annotation.</title>
        <authorList>
            <consortium name="The Broad Institute Genomics Platform"/>
            <consortium name="The Broad Institute Genome Sequencing Center for Infectious Disease"/>
            <person name="Wu L."/>
            <person name="Ma J."/>
        </authorList>
    </citation>
    <scope>NUCLEOTIDE SEQUENCE [LARGE SCALE GENOMIC DNA]</scope>
    <source>
        <strain evidence="4">NCAIM B.02333</strain>
    </source>
</reference>
<dbReference type="PANTHER" id="PTHR37313:SF2">
    <property type="entry name" value="UPF0749 PROTEIN YLXX"/>
    <property type="match status" value="1"/>
</dbReference>
<comment type="caution">
    <text evidence="3">The sequence shown here is derived from an EMBL/GenBank/DDBJ whole genome shotgun (WGS) entry which is preliminary data.</text>
</comment>
<organism evidence="3 4">
    <name type="scientific">Aquipuribacter hungaricus</name>
    <dbReference type="NCBI Taxonomy" id="545624"/>
    <lineage>
        <taxon>Bacteria</taxon>
        <taxon>Bacillati</taxon>
        <taxon>Actinomycetota</taxon>
        <taxon>Actinomycetes</taxon>
        <taxon>Micrococcales</taxon>
        <taxon>Intrasporangiaceae</taxon>
        <taxon>Aquipuribacter</taxon>
    </lineage>
</organism>
<dbReference type="InterPro" id="IPR010273">
    <property type="entry name" value="DUF881"/>
</dbReference>
<evidence type="ECO:0000256" key="2">
    <source>
        <dbReference type="SAM" id="Coils"/>
    </source>
</evidence>
<dbReference type="PANTHER" id="PTHR37313">
    <property type="entry name" value="UPF0749 PROTEIN RV1825"/>
    <property type="match status" value="1"/>
</dbReference>
<comment type="similarity">
    <text evidence="1">Belongs to the UPF0749 family.</text>
</comment>
<dbReference type="Pfam" id="PF05949">
    <property type="entry name" value="DUF881"/>
    <property type="match status" value="1"/>
</dbReference>
<dbReference type="Gene3D" id="3.30.70.1880">
    <property type="entry name" value="Protein of unknown function DUF881"/>
    <property type="match status" value="1"/>
</dbReference>
<feature type="coiled-coil region" evidence="2">
    <location>
        <begin position="61"/>
        <end position="95"/>
    </location>
</feature>
<name>A0ABV7WDN0_9MICO</name>
<proteinExistence type="inferred from homology"/>
<sequence length="253" mass="27091">MSSYHPDSVESSAAWRRLRAGAGRRPGRFQALAAVLLFVLGVAVVTQARQTSEAGLSTLRETELVRLLDGVSERRQRLEEEAAELQAQREALLTSSDASAEAERAARERLDVYSILAGTVAAQGPGITMVVRDDGERSVDAAFLLDALQELRDAGAEAVQIGDVRVVASTSFVDPPDRNGVAVDGTVVRSPYTVRAIGDPDVLEPALRIPGGVVPRLERGDDTVIVTEVDTVVVDALRVVEAPEYARPAQPEE</sequence>